<dbReference type="PANTHER" id="PTHR30605:SF0">
    <property type="entry name" value="ANHYDRO-N-ACETYLMURAMIC ACID KINASE"/>
    <property type="match status" value="1"/>
</dbReference>
<comment type="pathway">
    <text evidence="1">Amino-sugar metabolism; 1,6-anhydro-N-acetylmuramate degradation.</text>
</comment>
<comment type="similarity">
    <text evidence="1">Belongs to the anhydro-N-acetylmuramic acid kinase family.</text>
</comment>
<dbReference type="GO" id="GO:0097175">
    <property type="term" value="P:1,6-anhydro-N-acetyl-beta-muramic acid catabolic process"/>
    <property type="evidence" value="ECO:0007669"/>
    <property type="project" value="UniProtKB-UniRule"/>
</dbReference>
<dbReference type="NCBIfam" id="NF007148">
    <property type="entry name" value="PRK09585.3-2"/>
    <property type="match status" value="1"/>
</dbReference>
<dbReference type="GO" id="GO:0016301">
    <property type="term" value="F:kinase activity"/>
    <property type="evidence" value="ECO:0007669"/>
    <property type="project" value="UniProtKB-KW"/>
</dbReference>
<dbReference type="KEGG" id="njp:NEJAP_3585"/>
<protein>
    <recommendedName>
        <fullName evidence="1">Anhydro-N-acetylmuramic acid kinase</fullName>
        <ecNumber evidence="1">2.7.1.170</ecNumber>
    </recommendedName>
    <alternativeName>
        <fullName evidence="1">AnhMurNAc kinase</fullName>
    </alternativeName>
</protein>
<feature type="binding site" evidence="1">
    <location>
        <begin position="12"/>
        <end position="19"/>
    </location>
    <ligand>
        <name>ATP</name>
        <dbReference type="ChEBI" id="CHEBI:30616"/>
    </ligand>
</feature>
<proteinExistence type="inferred from homology"/>
<evidence type="ECO:0000313" key="2">
    <source>
        <dbReference type="EMBL" id="BBB31523.1"/>
    </source>
</evidence>
<dbReference type="GO" id="GO:0006040">
    <property type="term" value="P:amino sugar metabolic process"/>
    <property type="evidence" value="ECO:0007669"/>
    <property type="project" value="InterPro"/>
</dbReference>
<keyword evidence="1" id="KW-0808">Transferase</keyword>
<dbReference type="EMBL" id="AP014546">
    <property type="protein sequence ID" value="BBB31523.1"/>
    <property type="molecule type" value="Genomic_DNA"/>
</dbReference>
<dbReference type="PANTHER" id="PTHR30605">
    <property type="entry name" value="ANHYDRO-N-ACETYLMURAMIC ACID KINASE"/>
    <property type="match status" value="1"/>
</dbReference>
<keyword evidence="1 2" id="KW-0418">Kinase</keyword>
<dbReference type="GO" id="GO:0009254">
    <property type="term" value="P:peptidoglycan turnover"/>
    <property type="evidence" value="ECO:0007669"/>
    <property type="project" value="UniProtKB-UniRule"/>
</dbReference>
<keyword evidence="1" id="KW-0067">ATP-binding</keyword>
<dbReference type="RefSeq" id="WP_201348589.1">
    <property type="nucleotide sequence ID" value="NZ_AP014546.1"/>
</dbReference>
<dbReference type="InterPro" id="IPR005338">
    <property type="entry name" value="Anhydro_N_Ac-Mur_kinase"/>
</dbReference>
<dbReference type="HAMAP" id="MF_01270">
    <property type="entry name" value="AnhMurNAc_kinase"/>
    <property type="match status" value="1"/>
</dbReference>
<comment type="catalytic activity">
    <reaction evidence="1">
        <text>1,6-anhydro-N-acetyl-beta-muramate + ATP + H2O = N-acetyl-D-muramate 6-phosphate + ADP + H(+)</text>
        <dbReference type="Rhea" id="RHEA:24952"/>
        <dbReference type="ChEBI" id="CHEBI:15377"/>
        <dbReference type="ChEBI" id="CHEBI:15378"/>
        <dbReference type="ChEBI" id="CHEBI:30616"/>
        <dbReference type="ChEBI" id="CHEBI:58690"/>
        <dbReference type="ChEBI" id="CHEBI:58722"/>
        <dbReference type="ChEBI" id="CHEBI:456216"/>
        <dbReference type="EC" id="2.7.1.170"/>
    </reaction>
</comment>
<dbReference type="UniPathway" id="UPA00544"/>
<evidence type="ECO:0000313" key="3">
    <source>
        <dbReference type="Proteomes" id="UP000595332"/>
    </source>
</evidence>
<dbReference type="EC" id="2.7.1.170" evidence="1"/>
<dbReference type="AlphaFoldDB" id="A0A7R6PL06"/>
<gene>
    <name evidence="1 2" type="primary">anmK</name>
    <name evidence="2" type="ORF">NEJAP_3585</name>
</gene>
<dbReference type="GO" id="GO:0005524">
    <property type="term" value="F:ATP binding"/>
    <property type="evidence" value="ECO:0007669"/>
    <property type="project" value="UniProtKB-UniRule"/>
</dbReference>
<keyword evidence="1" id="KW-0119">Carbohydrate metabolism</keyword>
<dbReference type="Pfam" id="PF03702">
    <property type="entry name" value="AnmK"/>
    <property type="match status" value="1"/>
</dbReference>
<keyword evidence="3" id="KW-1185">Reference proteome</keyword>
<dbReference type="CDD" id="cd24050">
    <property type="entry name" value="ASKHA_NBD_ANMK"/>
    <property type="match status" value="1"/>
</dbReference>
<reference evidence="2 3" key="1">
    <citation type="journal article" date="2008" name="Int. J. Syst. Evol. Microbiol.">
        <title>Neptunomonas japonica sp. nov., an Osedax japonicus symbiont-like bacterium isolated from sediment adjacent to sperm whale carcasses off Kagoshima, Japan.</title>
        <authorList>
            <person name="Miyazaki M."/>
            <person name="Nogi Y."/>
            <person name="Fujiwara Y."/>
            <person name="Kawato M."/>
            <person name="Kubokawa K."/>
            <person name="Horikoshi K."/>
        </authorList>
    </citation>
    <scope>NUCLEOTIDE SEQUENCE [LARGE SCALE GENOMIC DNA]</scope>
    <source>
        <strain evidence="2 3">JAMM 1380</strain>
    </source>
</reference>
<dbReference type="GO" id="GO:0016773">
    <property type="term" value="F:phosphotransferase activity, alcohol group as acceptor"/>
    <property type="evidence" value="ECO:0007669"/>
    <property type="project" value="UniProtKB-UniRule"/>
</dbReference>
<name>A0A7R6PL06_9GAMM</name>
<dbReference type="UniPathway" id="UPA00343"/>
<organism evidence="2 3">
    <name type="scientific">Neptunomonas japonica JAMM 1380</name>
    <dbReference type="NCBI Taxonomy" id="1441457"/>
    <lineage>
        <taxon>Bacteria</taxon>
        <taxon>Pseudomonadati</taxon>
        <taxon>Pseudomonadota</taxon>
        <taxon>Gammaproteobacteria</taxon>
        <taxon>Oceanospirillales</taxon>
        <taxon>Oceanospirillaceae</taxon>
        <taxon>Neptunomonas</taxon>
    </lineage>
</organism>
<comment type="function">
    <text evidence="1">Catalyzes the specific phosphorylation of 1,6-anhydro-N-acetylmuramic acid (anhMurNAc) with the simultaneous cleavage of the 1,6-anhydro ring, generating MurNAc-6-P. Is required for the utilization of anhMurNAc either imported from the medium or derived from its own cell wall murein, and thus plays a role in cell wall recycling.</text>
</comment>
<dbReference type="SUPFAM" id="SSF53067">
    <property type="entry name" value="Actin-like ATPase domain"/>
    <property type="match status" value="1"/>
</dbReference>
<dbReference type="Gene3D" id="3.30.420.40">
    <property type="match status" value="2"/>
</dbReference>
<accession>A0A7R6PL06</accession>
<evidence type="ECO:0000256" key="1">
    <source>
        <dbReference type="HAMAP-Rule" id="MF_01270"/>
    </source>
</evidence>
<dbReference type="Proteomes" id="UP000595332">
    <property type="component" value="Chromosome"/>
</dbReference>
<dbReference type="InterPro" id="IPR043129">
    <property type="entry name" value="ATPase_NBD"/>
</dbReference>
<dbReference type="NCBIfam" id="NF007139">
    <property type="entry name" value="PRK09585.1-3"/>
    <property type="match status" value="1"/>
</dbReference>
<comment type="pathway">
    <text evidence="1">Cell wall biogenesis; peptidoglycan recycling.</text>
</comment>
<sequence>MKADIYIGVMSGTSLDGIDVAAVRIDEKLSFIKAQCFTIPEKVRQDILGLTQPADNEIEKLGRLDIELGHLFADSINQFLQSAPFDTRQIVAVGCHGQTVRHRPEAGFTLQIGDPNTIAETTKLTVTADFRRRDIAAGGQGAPLVPAFHNNVFRSADKNRIILNIGGMSNITLLPADNSKAVTGYDTGPGNILLDAWINKHYGTSYDKAGQWAASGQVNQELLQQLLSLPFFTEAPPKSTGREQFHLDWLEQVIHNSHQHVSAVDIQATLLELTAQSIAAAINAENLTKPELYICGGGVHNNVLTARLSSLVKHSHIGTTEELGLHPDWVEAAAFGWLAHQTIKHLPGNLPSVTGAAQERILGGIYQA</sequence>
<keyword evidence="1" id="KW-0547">Nucleotide-binding</keyword>